<accession>A0A4U5LRZ6</accession>
<sequence length="302" mass="35061">MDGFDAEDHFDEILETILQCKSVQKCSVLAKRGSCTQTQIQAFLKALIDAGRTLTIHGLSISDHHYNGAMKDLNAYEYKGHHLTFFSNCAEPSSGPDLALVCEKNNGPAVVVIEKTTENQLFHTKFLGNIIRSELQQQKLSSMTMIRITGHFAFDEDVLVVNATIAGSETPLKEHFFDCKRVEKFMNRWFRKTFPAYKFKFTLTPEAIPEEPRRTWSFREMARNFLGRKTEEEVSDDSQARPNDTQWYEGPLKDLKAKDTLVVYNTTREMRRDVHDYARDTALINEILARRQEMIRRRRFEY</sequence>
<gene>
    <name evidence="2" type="ORF">L596_030177</name>
</gene>
<keyword evidence="3" id="KW-1185">Reference proteome</keyword>
<name>A0A4U5LRZ6_STECR</name>
<comment type="caution">
    <text evidence="2">The sequence shown here is derived from an EMBL/GenBank/DDBJ whole genome shotgun (WGS) entry which is preliminary data.</text>
</comment>
<feature type="region of interest" description="Disordered" evidence="1">
    <location>
        <begin position="229"/>
        <end position="249"/>
    </location>
</feature>
<dbReference type="AlphaFoldDB" id="A0A4U5LRZ6"/>
<organism evidence="2 3">
    <name type="scientific">Steinernema carpocapsae</name>
    <name type="common">Entomopathogenic nematode</name>
    <dbReference type="NCBI Taxonomy" id="34508"/>
    <lineage>
        <taxon>Eukaryota</taxon>
        <taxon>Metazoa</taxon>
        <taxon>Ecdysozoa</taxon>
        <taxon>Nematoda</taxon>
        <taxon>Chromadorea</taxon>
        <taxon>Rhabditida</taxon>
        <taxon>Tylenchina</taxon>
        <taxon>Panagrolaimomorpha</taxon>
        <taxon>Strongyloidoidea</taxon>
        <taxon>Steinernematidae</taxon>
        <taxon>Steinernema</taxon>
    </lineage>
</organism>
<dbReference type="EMBL" id="AZBU02000013">
    <property type="protein sequence ID" value="TKR58771.1"/>
    <property type="molecule type" value="Genomic_DNA"/>
</dbReference>
<protein>
    <submittedName>
        <fullName evidence="2">Uncharacterized protein</fullName>
    </submittedName>
</protein>
<reference evidence="2 3" key="1">
    <citation type="journal article" date="2015" name="Genome Biol.">
        <title>Comparative genomics of Steinernema reveals deeply conserved gene regulatory networks.</title>
        <authorList>
            <person name="Dillman A.R."/>
            <person name="Macchietto M."/>
            <person name="Porter C.F."/>
            <person name="Rogers A."/>
            <person name="Williams B."/>
            <person name="Antoshechkin I."/>
            <person name="Lee M.M."/>
            <person name="Goodwin Z."/>
            <person name="Lu X."/>
            <person name="Lewis E.E."/>
            <person name="Goodrich-Blair H."/>
            <person name="Stock S.P."/>
            <person name="Adams B.J."/>
            <person name="Sternberg P.W."/>
            <person name="Mortazavi A."/>
        </authorList>
    </citation>
    <scope>NUCLEOTIDE SEQUENCE [LARGE SCALE GENOMIC DNA]</scope>
    <source>
        <strain evidence="2 3">ALL</strain>
    </source>
</reference>
<dbReference type="Proteomes" id="UP000298663">
    <property type="component" value="Unassembled WGS sequence"/>
</dbReference>
<evidence type="ECO:0000256" key="1">
    <source>
        <dbReference type="SAM" id="MobiDB-lite"/>
    </source>
</evidence>
<evidence type="ECO:0000313" key="2">
    <source>
        <dbReference type="EMBL" id="TKR58771.1"/>
    </source>
</evidence>
<proteinExistence type="predicted"/>
<reference evidence="2 3" key="2">
    <citation type="journal article" date="2019" name="G3 (Bethesda)">
        <title>Hybrid Assembly of the Genome of the Entomopathogenic Nematode Steinernema carpocapsae Identifies the X-Chromosome.</title>
        <authorList>
            <person name="Serra L."/>
            <person name="Macchietto M."/>
            <person name="Macias-Munoz A."/>
            <person name="McGill C.J."/>
            <person name="Rodriguez I.M."/>
            <person name="Rodriguez B."/>
            <person name="Murad R."/>
            <person name="Mortazavi A."/>
        </authorList>
    </citation>
    <scope>NUCLEOTIDE SEQUENCE [LARGE SCALE GENOMIC DNA]</scope>
    <source>
        <strain evidence="2 3">ALL</strain>
    </source>
</reference>
<evidence type="ECO:0000313" key="3">
    <source>
        <dbReference type="Proteomes" id="UP000298663"/>
    </source>
</evidence>